<dbReference type="Pfam" id="PF13499">
    <property type="entry name" value="EF-hand_7"/>
    <property type="match status" value="1"/>
</dbReference>
<feature type="domain" description="EF-hand" evidence="2">
    <location>
        <begin position="93"/>
        <end position="128"/>
    </location>
</feature>
<reference evidence="3" key="1">
    <citation type="submission" date="2000-01" db="EMBL/GenBank/DDBJ databases">
        <title>The molluscan sarcoplasmic calcium-binding proteins.</title>
        <authorList>
            <person name="Yuasa H.J."/>
            <person name="Yamaguchi M."/>
            <person name="Kinno M."/>
            <person name="Takahashi K."/>
            <person name="Takagi T."/>
        </authorList>
    </citation>
    <scope>NUCLEOTIDE SEQUENCE</scope>
</reference>
<dbReference type="EMBL" id="AB036703">
    <property type="protein sequence ID" value="BAA89420.1"/>
    <property type="molecule type" value="Genomic_DNA"/>
</dbReference>
<organism evidence="3">
    <name type="scientific">Mizuhopecten yessoensis</name>
    <name type="common">Japanese scallop</name>
    <name type="synonym">Patinopecten yessoensis</name>
    <dbReference type="NCBI Taxonomy" id="6573"/>
    <lineage>
        <taxon>Eukaryota</taxon>
        <taxon>Metazoa</taxon>
        <taxon>Spiralia</taxon>
        <taxon>Lophotrochozoa</taxon>
        <taxon>Mollusca</taxon>
        <taxon>Bivalvia</taxon>
        <taxon>Autobranchia</taxon>
        <taxon>Pteriomorphia</taxon>
        <taxon>Pectinida</taxon>
        <taxon>Pectinoidea</taxon>
        <taxon>Pectinidae</taxon>
        <taxon>Mizuhopecten</taxon>
    </lineage>
</organism>
<dbReference type="OrthoDB" id="427950at2759"/>
<dbReference type="SUPFAM" id="SSF47473">
    <property type="entry name" value="EF-hand"/>
    <property type="match status" value="1"/>
</dbReference>
<keyword evidence="1" id="KW-0106">Calcium</keyword>
<dbReference type="PROSITE" id="PS50222">
    <property type="entry name" value="EF_HAND_2"/>
    <property type="match status" value="1"/>
</dbReference>
<sequence>MTDYLVSKWKIWYKSLDVNHDGIISIEDVEESRNKFTDLHKLVGDKSTGVKVDMQKWWDTYIFLTPGAEISETQFVENLGNSFKKDKKAFLDTMTACFNMIFDVIDTNKDRSIDLNEFIYAFAAFGHENEPVVRTAFTLFKPDDNKSVPLRTVVDAWISFVTCEDASKTDVIKSAFES</sequence>
<evidence type="ECO:0000313" key="3">
    <source>
        <dbReference type="EMBL" id="BAA89420.1"/>
    </source>
</evidence>
<dbReference type="GO" id="GO:0005509">
    <property type="term" value="F:calcium ion binding"/>
    <property type="evidence" value="ECO:0007669"/>
    <property type="project" value="InterPro"/>
</dbReference>
<accession>Q9U5C3</accession>
<name>Q9U5C3_MIZYE</name>
<dbReference type="InterPro" id="IPR011992">
    <property type="entry name" value="EF-hand-dom_pair"/>
</dbReference>
<dbReference type="InterPro" id="IPR018247">
    <property type="entry name" value="EF_Hand_1_Ca_BS"/>
</dbReference>
<evidence type="ECO:0000256" key="1">
    <source>
        <dbReference type="ARBA" id="ARBA00022837"/>
    </source>
</evidence>
<dbReference type="Gene3D" id="1.10.238.10">
    <property type="entry name" value="EF-hand"/>
    <property type="match status" value="1"/>
</dbReference>
<gene>
    <name evidence="3" type="primary">SCP-b</name>
</gene>
<proteinExistence type="predicted"/>
<evidence type="ECO:0000259" key="2">
    <source>
        <dbReference type="PROSITE" id="PS50222"/>
    </source>
</evidence>
<dbReference type="PROSITE" id="PS00018">
    <property type="entry name" value="EF_HAND_1"/>
    <property type="match status" value="2"/>
</dbReference>
<dbReference type="AlphaFoldDB" id="Q9U5C3"/>
<dbReference type="SMART" id="SM00054">
    <property type="entry name" value="EFh"/>
    <property type="match status" value="1"/>
</dbReference>
<protein>
    <submittedName>
        <fullName evidence="3">Sarcoplasmic calcium-binding protein</fullName>
    </submittedName>
</protein>
<dbReference type="InterPro" id="IPR002048">
    <property type="entry name" value="EF_hand_dom"/>
</dbReference>